<dbReference type="PANTHER" id="PTHR47027">
    <property type="entry name" value="REVERSE TRANSCRIPTASE DOMAIN-CONTAINING PROTEIN"/>
    <property type="match status" value="1"/>
</dbReference>
<feature type="domain" description="Reverse transcriptase" evidence="1">
    <location>
        <begin position="94"/>
        <end position="326"/>
    </location>
</feature>
<protein>
    <recommendedName>
        <fullName evidence="1">Reverse transcriptase domain-containing protein</fullName>
    </recommendedName>
</protein>
<sequence length="527" mass="60268">MACERKQFYNQIVESGKSTNFYKLIRRGLSNTISKPEGFMNEGQLFLDLDKQSKGFARFYKDLALPKQLEQFDSDYHENTQFNLELIRIITPVHKKGKDAADFGSYRGITVSYTIGKVFEHVILERIEDRLPLDQSSLQFGFTKHISILLAALLINECIVEAKEFNLPLFIAFLGSHHPSLKCKLFLNGICGKIWKVIDTWYTNLTSRVKWCGRLSDNFPIKQGVLQGDILSTGLYKTYINDLLKTLERNRLGMHIGTTYIECPTVADDIALVANSATDLQLMLNVANREKYVIHPEKSTILMKIPPKRSNTTSSDWKLGDNEVSVSKTTTHLGINRSEKNEVSINIEDRISCATKTLYSLTGTSFHGTNGLPPTTCMKLFITYVLPRLLYGLETFVLKQYHLNALEKVYIDFLRKIQCLPNRSVKGITYLLLGVRPATAELHIRQLNLLECIIRSENLTLNKILRRQISTKSETSDSWFTYIDKLLVQYDLPSAAKMVINPPCKLIWKKNVKIRVHGIVWLEILVY</sequence>
<keyword evidence="3" id="KW-1185">Reference proteome</keyword>
<reference evidence="2" key="1">
    <citation type="submission" date="2018-11" db="EMBL/GenBank/DDBJ databases">
        <authorList>
            <person name="Alioto T."/>
            <person name="Alioto T."/>
        </authorList>
    </citation>
    <scope>NUCLEOTIDE SEQUENCE</scope>
</reference>
<dbReference type="Proteomes" id="UP000596742">
    <property type="component" value="Unassembled WGS sequence"/>
</dbReference>
<accession>A0A8B6GNA0</accession>
<organism evidence="2 3">
    <name type="scientific">Mytilus galloprovincialis</name>
    <name type="common">Mediterranean mussel</name>
    <dbReference type="NCBI Taxonomy" id="29158"/>
    <lineage>
        <taxon>Eukaryota</taxon>
        <taxon>Metazoa</taxon>
        <taxon>Spiralia</taxon>
        <taxon>Lophotrochozoa</taxon>
        <taxon>Mollusca</taxon>
        <taxon>Bivalvia</taxon>
        <taxon>Autobranchia</taxon>
        <taxon>Pteriomorphia</taxon>
        <taxon>Mytilida</taxon>
        <taxon>Mytiloidea</taxon>
        <taxon>Mytilidae</taxon>
        <taxon>Mytilinae</taxon>
        <taxon>Mytilus</taxon>
    </lineage>
</organism>
<dbReference type="InterPro" id="IPR000477">
    <property type="entry name" value="RT_dom"/>
</dbReference>
<dbReference type="Pfam" id="PF00078">
    <property type="entry name" value="RVT_1"/>
    <property type="match status" value="1"/>
</dbReference>
<evidence type="ECO:0000313" key="2">
    <source>
        <dbReference type="EMBL" id="VDI66492.1"/>
    </source>
</evidence>
<name>A0A8B6GNA0_MYTGA</name>
<gene>
    <name evidence="2" type="ORF">MGAL_10B079511</name>
</gene>
<evidence type="ECO:0000259" key="1">
    <source>
        <dbReference type="Pfam" id="PF00078"/>
    </source>
</evidence>
<dbReference type="PANTHER" id="PTHR47027:SF20">
    <property type="entry name" value="REVERSE TRANSCRIPTASE-LIKE PROTEIN WITH RNA-DIRECTED DNA POLYMERASE DOMAIN"/>
    <property type="match status" value="1"/>
</dbReference>
<dbReference type="EMBL" id="UYJE01008713">
    <property type="protein sequence ID" value="VDI66492.1"/>
    <property type="molecule type" value="Genomic_DNA"/>
</dbReference>
<comment type="caution">
    <text evidence="2">The sequence shown here is derived from an EMBL/GenBank/DDBJ whole genome shotgun (WGS) entry which is preliminary data.</text>
</comment>
<evidence type="ECO:0000313" key="3">
    <source>
        <dbReference type="Proteomes" id="UP000596742"/>
    </source>
</evidence>
<dbReference type="AlphaFoldDB" id="A0A8B6GNA0"/>
<dbReference type="CDD" id="cd01650">
    <property type="entry name" value="RT_nLTR_like"/>
    <property type="match status" value="1"/>
</dbReference>
<dbReference type="OrthoDB" id="10014409at2759"/>
<proteinExistence type="predicted"/>